<dbReference type="AlphaFoldDB" id="D0MJC1"/>
<feature type="domain" description="N-acetyltransferase" evidence="1">
    <location>
        <begin position="12"/>
        <end position="139"/>
    </location>
</feature>
<dbReference type="OrthoDB" id="9775804at2"/>
<dbReference type="PANTHER" id="PTHR43233:SF1">
    <property type="entry name" value="FAMILY N-ACETYLTRANSFERASE, PUTATIVE (AFU_ORTHOLOGUE AFUA_6G03350)-RELATED"/>
    <property type="match status" value="1"/>
</dbReference>
<evidence type="ECO:0000313" key="3">
    <source>
        <dbReference type="Proteomes" id="UP000002221"/>
    </source>
</evidence>
<dbReference type="GO" id="GO:0016747">
    <property type="term" value="F:acyltransferase activity, transferring groups other than amino-acyl groups"/>
    <property type="evidence" value="ECO:0007669"/>
    <property type="project" value="InterPro"/>
</dbReference>
<dbReference type="STRING" id="518766.Rmar_1693"/>
<dbReference type="eggNOG" id="COG0456">
    <property type="taxonomic scope" value="Bacteria"/>
</dbReference>
<gene>
    <name evidence="2" type="ordered locus">Rmar_1693</name>
</gene>
<keyword evidence="2" id="KW-0808">Transferase</keyword>
<dbReference type="Pfam" id="PF13673">
    <property type="entry name" value="Acetyltransf_10"/>
    <property type="match status" value="1"/>
</dbReference>
<dbReference type="RefSeq" id="WP_012844190.1">
    <property type="nucleotide sequence ID" value="NC_013501.1"/>
</dbReference>
<dbReference type="CDD" id="cd04301">
    <property type="entry name" value="NAT_SF"/>
    <property type="match status" value="1"/>
</dbReference>
<dbReference type="InterPro" id="IPR053144">
    <property type="entry name" value="Acetyltransferase_Butenolide"/>
</dbReference>
<proteinExistence type="predicted"/>
<dbReference type="Proteomes" id="UP000002221">
    <property type="component" value="Chromosome"/>
</dbReference>
<keyword evidence="3" id="KW-1185">Reference proteome</keyword>
<dbReference type="SUPFAM" id="SSF55729">
    <property type="entry name" value="Acyl-CoA N-acyltransferases (Nat)"/>
    <property type="match status" value="1"/>
</dbReference>
<dbReference type="InterPro" id="IPR016181">
    <property type="entry name" value="Acyl_CoA_acyltransferase"/>
</dbReference>
<sequence>MPARTQQLTGALEIREGLEGLTPGRIMTLYRRAPLLRPVDDPRRVWQMFENSSLVLTAWHDGRLVGIARVLTDGVLYSYLCDLAVEPDVQGLGIGRRLIEAVLERCRGTELVLRDSDISAGFYARLGFERVHNAWMRRA</sequence>
<dbReference type="EMBL" id="CP001807">
    <property type="protein sequence ID" value="ACY48579.1"/>
    <property type="molecule type" value="Genomic_DNA"/>
</dbReference>
<protein>
    <submittedName>
        <fullName evidence="2">GCN5-related N-acetyltransferase</fullName>
    </submittedName>
</protein>
<dbReference type="InterPro" id="IPR000182">
    <property type="entry name" value="GNAT_dom"/>
</dbReference>
<evidence type="ECO:0000259" key="1">
    <source>
        <dbReference type="PROSITE" id="PS51186"/>
    </source>
</evidence>
<dbReference type="KEGG" id="rmr:Rmar_1693"/>
<evidence type="ECO:0000313" key="2">
    <source>
        <dbReference type="EMBL" id="ACY48579.1"/>
    </source>
</evidence>
<organism evidence="2 3">
    <name type="scientific">Rhodothermus marinus (strain ATCC 43812 / DSM 4252 / R-10)</name>
    <name type="common">Rhodothermus obamensis</name>
    <dbReference type="NCBI Taxonomy" id="518766"/>
    <lineage>
        <taxon>Bacteria</taxon>
        <taxon>Pseudomonadati</taxon>
        <taxon>Rhodothermota</taxon>
        <taxon>Rhodothermia</taxon>
        <taxon>Rhodothermales</taxon>
        <taxon>Rhodothermaceae</taxon>
        <taxon>Rhodothermus</taxon>
    </lineage>
</organism>
<dbReference type="PANTHER" id="PTHR43233">
    <property type="entry name" value="FAMILY N-ACETYLTRANSFERASE, PUTATIVE (AFU_ORTHOLOGUE AFUA_6G03350)-RELATED"/>
    <property type="match status" value="1"/>
</dbReference>
<dbReference type="Gene3D" id="3.40.630.30">
    <property type="match status" value="1"/>
</dbReference>
<dbReference type="HOGENOM" id="CLU_086503_4_0_10"/>
<dbReference type="PROSITE" id="PS51186">
    <property type="entry name" value="GNAT"/>
    <property type="match status" value="1"/>
</dbReference>
<accession>D0MJC1</accession>
<name>D0MJC1_RHOM4</name>
<reference evidence="2 3" key="1">
    <citation type="journal article" date="2009" name="Stand. Genomic Sci.">
        <title>Complete genome sequence of Rhodothermus marinus type strain (R-10).</title>
        <authorList>
            <person name="Nolan M."/>
            <person name="Tindall B.J."/>
            <person name="Pomrenke H."/>
            <person name="Lapidus A."/>
            <person name="Copeland A."/>
            <person name="Glavina Del Rio T."/>
            <person name="Lucas S."/>
            <person name="Chen F."/>
            <person name="Tice H."/>
            <person name="Cheng J.F."/>
            <person name="Saunders E."/>
            <person name="Han C."/>
            <person name="Bruce D."/>
            <person name="Goodwin L."/>
            <person name="Chain P."/>
            <person name="Pitluck S."/>
            <person name="Ovchinikova G."/>
            <person name="Pati A."/>
            <person name="Ivanova N."/>
            <person name="Mavromatis K."/>
            <person name="Chen A."/>
            <person name="Palaniappan K."/>
            <person name="Land M."/>
            <person name="Hauser L."/>
            <person name="Chang Y.J."/>
            <person name="Jeffries C.D."/>
            <person name="Brettin T."/>
            <person name="Goker M."/>
            <person name="Bristow J."/>
            <person name="Eisen J.A."/>
            <person name="Markowitz V."/>
            <person name="Hugenholtz P."/>
            <person name="Kyrpides N.C."/>
            <person name="Klenk H.P."/>
            <person name="Detter J.C."/>
        </authorList>
    </citation>
    <scope>NUCLEOTIDE SEQUENCE [LARGE SCALE GENOMIC DNA]</scope>
    <source>
        <strain evidence="3">ATCC 43812 / DSM 4252 / R-10</strain>
    </source>
</reference>